<dbReference type="Gene3D" id="3.90.1150.10">
    <property type="entry name" value="Aspartate Aminotransferase, domain 1"/>
    <property type="match status" value="1"/>
</dbReference>
<evidence type="ECO:0000256" key="1">
    <source>
        <dbReference type="ARBA" id="ARBA00001933"/>
    </source>
</evidence>
<dbReference type="GO" id="GO:0005829">
    <property type="term" value="C:cytosol"/>
    <property type="evidence" value="ECO:0007669"/>
    <property type="project" value="TreeGrafter"/>
</dbReference>
<dbReference type="PANTHER" id="PTHR48097">
    <property type="entry name" value="L-THREONINE ALDOLASE-RELATED"/>
    <property type="match status" value="1"/>
</dbReference>
<comment type="caution">
    <text evidence="5">The sequence shown here is derived from an EMBL/GenBank/DDBJ whole genome shotgun (WGS) entry which is preliminary data.</text>
</comment>
<dbReference type="GO" id="GO:0008732">
    <property type="term" value="F:L-allo-threonine aldolase activity"/>
    <property type="evidence" value="ECO:0007669"/>
    <property type="project" value="TreeGrafter"/>
</dbReference>
<keyword evidence="3" id="KW-0663">Pyridoxal phosphate</keyword>
<gene>
    <name evidence="5" type="ORF">BJY22_003747</name>
</gene>
<dbReference type="Pfam" id="PF01212">
    <property type="entry name" value="Beta_elim_lyase"/>
    <property type="match status" value="1"/>
</dbReference>
<dbReference type="PANTHER" id="PTHR48097:SF9">
    <property type="entry name" value="L-THREONINE ALDOLASE"/>
    <property type="match status" value="1"/>
</dbReference>
<evidence type="ECO:0000313" key="6">
    <source>
        <dbReference type="Proteomes" id="UP000555407"/>
    </source>
</evidence>
<comment type="cofactor">
    <cofactor evidence="1">
        <name>pyridoxal 5'-phosphate</name>
        <dbReference type="ChEBI" id="CHEBI:597326"/>
    </cofactor>
</comment>
<evidence type="ECO:0000256" key="2">
    <source>
        <dbReference type="ARBA" id="ARBA00006966"/>
    </source>
</evidence>
<comment type="similarity">
    <text evidence="2">Belongs to the threonine aldolase family.</text>
</comment>
<accession>A0A7X5VB89</accession>
<dbReference type="EMBL" id="JAASRO010000001">
    <property type="protein sequence ID" value="NIK58030.1"/>
    <property type="molecule type" value="Genomic_DNA"/>
</dbReference>
<dbReference type="InterPro" id="IPR015422">
    <property type="entry name" value="PyrdxlP-dep_Trfase_small"/>
</dbReference>
<dbReference type="InterPro" id="IPR015421">
    <property type="entry name" value="PyrdxlP-dep_Trfase_major"/>
</dbReference>
<evidence type="ECO:0000256" key="3">
    <source>
        <dbReference type="ARBA" id="ARBA00022898"/>
    </source>
</evidence>
<evidence type="ECO:0000259" key="4">
    <source>
        <dbReference type="Pfam" id="PF01212"/>
    </source>
</evidence>
<reference evidence="5 6" key="1">
    <citation type="submission" date="2020-03" db="EMBL/GenBank/DDBJ databases">
        <title>Sequencing the genomes of 1000 actinobacteria strains.</title>
        <authorList>
            <person name="Klenk H.-P."/>
        </authorList>
    </citation>
    <scope>NUCLEOTIDE SEQUENCE [LARGE SCALE GENOMIC DNA]</scope>
    <source>
        <strain evidence="5 6">DSM 45490</strain>
    </source>
</reference>
<dbReference type="InterPro" id="IPR015424">
    <property type="entry name" value="PyrdxlP-dep_Trfase"/>
</dbReference>
<organism evidence="5 6">
    <name type="scientific">Kribbella shirazensis</name>
    <dbReference type="NCBI Taxonomy" id="1105143"/>
    <lineage>
        <taxon>Bacteria</taxon>
        <taxon>Bacillati</taxon>
        <taxon>Actinomycetota</taxon>
        <taxon>Actinomycetes</taxon>
        <taxon>Propionibacteriales</taxon>
        <taxon>Kribbellaceae</taxon>
        <taxon>Kribbella</taxon>
    </lineage>
</organism>
<name>A0A7X5VB89_9ACTN</name>
<dbReference type="Gene3D" id="3.40.640.10">
    <property type="entry name" value="Type I PLP-dependent aspartate aminotransferase-like (Major domain)"/>
    <property type="match status" value="1"/>
</dbReference>
<evidence type="ECO:0000313" key="5">
    <source>
        <dbReference type="EMBL" id="NIK58030.1"/>
    </source>
</evidence>
<dbReference type="GO" id="GO:0006567">
    <property type="term" value="P:L-threonine catabolic process"/>
    <property type="evidence" value="ECO:0007669"/>
    <property type="project" value="TreeGrafter"/>
</dbReference>
<dbReference type="RefSeq" id="WP_167208516.1">
    <property type="nucleotide sequence ID" value="NZ_JAASRO010000001.1"/>
</dbReference>
<feature type="domain" description="Aromatic amino acid beta-eliminating lyase/threonine aldolase" evidence="4">
    <location>
        <begin position="36"/>
        <end position="298"/>
    </location>
</feature>
<dbReference type="AlphaFoldDB" id="A0A7X5VB89"/>
<dbReference type="InterPro" id="IPR001597">
    <property type="entry name" value="ArAA_b-elim_lyase/Thr_aldolase"/>
</dbReference>
<dbReference type="Proteomes" id="UP000555407">
    <property type="component" value="Unassembled WGS sequence"/>
</dbReference>
<sequence length="363" mass="40205">MATTSEDLRERRKNAAESCERWLSNRRVPVPDRLRQLAEVATDDQVDVYGNGGEVAALEQEVAELLGKPAAVFVPTGIMAQQSVLRVYADRAGTDRVAVHGLAHLLVHELNALEEVHHLRIERLTSEPRQPRPDELAAIPGKLAAVTLELPLRDAGFVLPTWDELVVFSESCAKRGVPLHLDGARLWESTPYLDHSLAEISALASTVYVSFYKVLGGISGAALAGPEDVVAEVRRWQRRLGGNLYSLFPYAVSARNGLRTVLPLMDDLHQRAVEVAMALQSEGFRVFPEPPHTNSFRVYAPRSAEAIELAAVERMERTREALCGPWQVADVPGWSWVELVMMPATLEWQIDEIAKAFGELLAR</sequence>
<proteinExistence type="inferred from homology"/>
<dbReference type="SUPFAM" id="SSF53383">
    <property type="entry name" value="PLP-dependent transferases"/>
    <property type="match status" value="1"/>
</dbReference>
<dbReference type="GO" id="GO:0006545">
    <property type="term" value="P:glycine biosynthetic process"/>
    <property type="evidence" value="ECO:0007669"/>
    <property type="project" value="TreeGrafter"/>
</dbReference>
<keyword evidence="6" id="KW-1185">Reference proteome</keyword>
<protein>
    <submittedName>
        <fullName evidence="5">Threonine aldolase</fullName>
    </submittedName>
</protein>